<dbReference type="SUPFAM" id="SSF53756">
    <property type="entry name" value="UDP-Glycosyltransferase/glycogen phosphorylase"/>
    <property type="match status" value="1"/>
</dbReference>
<organism evidence="1 2">
    <name type="scientific">Corallococcus macrosporus DSM 14697</name>
    <dbReference type="NCBI Taxonomy" id="1189310"/>
    <lineage>
        <taxon>Bacteria</taxon>
        <taxon>Pseudomonadati</taxon>
        <taxon>Myxococcota</taxon>
        <taxon>Myxococcia</taxon>
        <taxon>Myxococcales</taxon>
        <taxon>Cystobacterineae</taxon>
        <taxon>Myxococcaceae</taxon>
        <taxon>Corallococcus</taxon>
    </lineage>
</organism>
<dbReference type="AlphaFoldDB" id="A0A250JRQ8"/>
<reference evidence="1 2" key="1">
    <citation type="submission" date="2017-06" db="EMBL/GenBank/DDBJ databases">
        <title>Sequencing and comparative analysis of myxobacterial genomes.</title>
        <authorList>
            <person name="Rupp O."/>
            <person name="Goesmann A."/>
            <person name="Sogaard-Andersen L."/>
        </authorList>
    </citation>
    <scope>NUCLEOTIDE SEQUENCE [LARGE SCALE GENOMIC DNA]</scope>
    <source>
        <strain evidence="1 2">DSM 14697</strain>
    </source>
</reference>
<evidence type="ECO:0000313" key="1">
    <source>
        <dbReference type="EMBL" id="ATB46564.1"/>
    </source>
</evidence>
<dbReference type="KEGG" id="mmas:MYMAC_002169"/>
<dbReference type="GO" id="GO:0016740">
    <property type="term" value="F:transferase activity"/>
    <property type="evidence" value="ECO:0007669"/>
    <property type="project" value="UniProtKB-KW"/>
</dbReference>
<dbReference type="RefSeq" id="WP_095958038.1">
    <property type="nucleotide sequence ID" value="NZ_CP022203.1"/>
</dbReference>
<dbReference type="OrthoDB" id="623300at2"/>
<dbReference type="Gene3D" id="3.40.50.2000">
    <property type="entry name" value="Glycogen Phosphorylase B"/>
    <property type="match status" value="1"/>
</dbReference>
<dbReference type="Gene3D" id="3.40.50.11930">
    <property type="match status" value="1"/>
</dbReference>
<name>A0A250JRQ8_9BACT</name>
<dbReference type="EMBL" id="CP022203">
    <property type="protein sequence ID" value="ATB46564.1"/>
    <property type="molecule type" value="Genomic_DNA"/>
</dbReference>
<sequence length="652" mass="71284">MSAPLSEETPSLFLVSLPRSLSSRTWQWARELLQLASPGWVTDGEVLNLERFGFASKPAALHFLRPSDGPAFEAAREHLVHLVRPTGWAYKDVTQPFVVSAALARPSPLRVLKVHRSLADVALAMGDRGWTYPARGMHGESPDEALIEGLIDAQEALDSIPGMVVDFDDLVMDELALPASLRGLYPGLAMPDAVSFDEAFLRARDEVLTRRRGERHRMLGDKVLQAMQRRAERRAAAVDAPRAAAPVSGRRSRPRILVVGDAVAPTGFSRVTESIFRPLASDYDIHQLGIKYAGGAHELPWTLHPAIDARGVSRLPELCASLAPDLIFLVNDIWVLGDYARALGRVPGRHRMVAYCPVDSGPLNTSFLAGLQGIHRLIAYTTFGQGELNAAAARLPTPPTWPRVDVIPHGIDTNVFRPLAPPGESLVASRRRSRAELFGTNELDDAFIVLNANRNQPRKLVDLTVRGFAAFAKGRPDARLYLHMGTEDVGWDVRGLGERFGVTDRLIISTDQRFAPRLSLAQLNHVYNACDVGVNTSSSEGWGLVAFEHAATGAAQVVPGHTAPGELWAGSAELLDVALTLCQPRILTDAHVPSVDSLTAALTRLYEDRAHLEARSRAAHALATRPTFRWDNIALEWARLFEDELNQGGGRP</sequence>
<evidence type="ECO:0000313" key="2">
    <source>
        <dbReference type="Proteomes" id="UP000217343"/>
    </source>
</evidence>
<gene>
    <name evidence="1" type="ORF">MYMAC_002169</name>
</gene>
<keyword evidence="2" id="KW-1185">Reference proteome</keyword>
<accession>A0A250JRQ8</accession>
<dbReference type="PANTHER" id="PTHR12526">
    <property type="entry name" value="GLYCOSYLTRANSFERASE"/>
    <property type="match status" value="1"/>
</dbReference>
<protein>
    <submittedName>
        <fullName evidence="1">Group 1 glycosyl transferase</fullName>
    </submittedName>
</protein>
<proteinExistence type="predicted"/>
<keyword evidence="1" id="KW-0808">Transferase</keyword>
<dbReference type="Proteomes" id="UP000217343">
    <property type="component" value="Chromosome"/>
</dbReference>